<protein>
    <submittedName>
        <fullName evidence="1">Uncharacterized protein</fullName>
    </submittedName>
</protein>
<accession>A0A4Y5FFJ5</accession>
<keyword evidence="2" id="KW-1185">Reference proteome</keyword>
<proteinExistence type="predicted"/>
<reference evidence="1" key="1">
    <citation type="submission" date="2019-02" db="EMBL/GenBank/DDBJ databases">
        <title>Isolation of virulent Lactobacillus brevis phages.</title>
        <authorList>
            <person name="Feyereisen M."/>
            <person name="Mahony J."/>
            <person name="O'Sullivan T."/>
            <person name="van Sinderen D."/>
        </authorList>
    </citation>
    <scope>NUCLEOTIDE SEQUENCE [LARGE SCALE GENOMIC DNA]</scope>
</reference>
<dbReference type="EMBL" id="MK504446">
    <property type="protein sequence ID" value="QBJ03855.1"/>
    <property type="molecule type" value="Genomic_DNA"/>
</dbReference>
<sequence length="111" mass="13099">MKTAEFIRKVDELGHRYSALFIDNSIIVYQKKIIKGKPLNKILLIIHLDNKSVNLELSKRFLPQYPHVKGSKEYKLSGINTNFYIADYSFENLPYWNNLNTLVDKFITELY</sequence>
<name>A0A4Y5FFJ5_9CAUD</name>
<gene>
    <name evidence="1" type="ORF">SAC12B_0066</name>
</gene>
<dbReference type="Proteomes" id="UP000306187">
    <property type="component" value="Segment"/>
</dbReference>
<evidence type="ECO:0000313" key="2">
    <source>
        <dbReference type="Proteomes" id="UP000306187"/>
    </source>
</evidence>
<organism evidence="1 2">
    <name type="scientific">Lactobacillus phage SAC12B</name>
    <dbReference type="NCBI Taxonomy" id="2510941"/>
    <lineage>
        <taxon>Viruses</taxon>
        <taxon>Duplodnaviria</taxon>
        <taxon>Heunggongvirae</taxon>
        <taxon>Uroviricota</taxon>
        <taxon>Caudoviricetes</taxon>
        <taxon>Herelleviridae</taxon>
        <taxon>Tybeckvirus</taxon>
        <taxon>Tybeckvirus SAC12B</taxon>
    </lineage>
</organism>
<evidence type="ECO:0000313" key="1">
    <source>
        <dbReference type="EMBL" id="QBJ03855.1"/>
    </source>
</evidence>